<dbReference type="Pfam" id="PF05697">
    <property type="entry name" value="Trigger_N"/>
    <property type="match status" value="1"/>
</dbReference>
<dbReference type="GO" id="GO:0005737">
    <property type="term" value="C:cytoplasm"/>
    <property type="evidence" value="ECO:0007669"/>
    <property type="project" value="UniProtKB-SubCell"/>
</dbReference>
<dbReference type="NCBIfam" id="TIGR00115">
    <property type="entry name" value="tig"/>
    <property type="match status" value="1"/>
</dbReference>
<evidence type="ECO:0000256" key="2">
    <source>
        <dbReference type="ARBA" id="ARBA00005464"/>
    </source>
</evidence>
<evidence type="ECO:0000256" key="5">
    <source>
        <dbReference type="ARBA" id="ARBA00022618"/>
    </source>
</evidence>
<dbReference type="STRING" id="1675527.AIOL_002952"/>
<evidence type="ECO:0000256" key="3">
    <source>
        <dbReference type="ARBA" id="ARBA00013194"/>
    </source>
</evidence>
<dbReference type="Gene3D" id="1.10.3120.10">
    <property type="entry name" value="Trigger factor, C-terminal domain"/>
    <property type="match status" value="1"/>
</dbReference>
<proteinExistence type="inferred from homology"/>
<sequence>MQVTETLNEGLKRGYQIQLTAAELEEKVTEKLVEAQPDVEMKGFRKGKVPLALLKKQFGDRVLGEALQETIDGAMSKHFEDSGDKPAMQPEVKMTSEDWKPGDDVQVDMSYEALPAIPELDMKSLKVEKLVTKVAEDAVTEALENLAENAQNFEPRKKGSKAKDGDQVVFDFKGSVDGELFDGGSAEDYPLVLGSNSFIPGFEEQLVGAKAGEEVKVNVTFPDDYGAENLKGKAAVFACTVKEVKEPAKAEIDDELAKKFGAEDLAALKGQIEERLSAEYAGAARAVMKRKLLDTLDEAVKFELPPSLVSAEASQIAHQLWHDENPEVEGHDHPEVEPTDEHNSLAERRVRLGLLLAEIGQKHEIEVTDAEMTQAVMTQARQYPGQERQFFEFVQQNPQMRQQLQAPIFEDKVVDFIVELADVSETEISKDDLQKAVEALEEED</sequence>
<dbReference type="SUPFAM" id="SSF102735">
    <property type="entry name" value="Trigger factor ribosome-binding domain"/>
    <property type="match status" value="1"/>
</dbReference>
<dbReference type="InterPro" id="IPR036611">
    <property type="entry name" value="Trigger_fac_ribosome-bd_sf"/>
</dbReference>
<dbReference type="InterPro" id="IPR008880">
    <property type="entry name" value="Trigger_fac_C"/>
</dbReference>
<dbReference type="GO" id="GO:0051083">
    <property type="term" value="P:'de novo' cotranslational protein folding"/>
    <property type="evidence" value="ECO:0007669"/>
    <property type="project" value="TreeGrafter"/>
</dbReference>
<dbReference type="Pfam" id="PF05698">
    <property type="entry name" value="Trigger_C"/>
    <property type="match status" value="1"/>
</dbReference>
<evidence type="ECO:0000256" key="4">
    <source>
        <dbReference type="ARBA" id="ARBA00016902"/>
    </source>
</evidence>
<comment type="caution">
    <text evidence="16">The sequence shown here is derived from an EMBL/GenBank/DDBJ whole genome shotgun (WGS) entry which is preliminary data.</text>
</comment>
<dbReference type="EC" id="5.2.1.8" evidence="3 12"/>
<keyword evidence="9 12" id="KW-0131">Cell cycle</keyword>
<dbReference type="SUPFAM" id="SSF54534">
    <property type="entry name" value="FKBP-like"/>
    <property type="match status" value="1"/>
</dbReference>
<evidence type="ECO:0000256" key="11">
    <source>
        <dbReference type="ARBA" id="ARBA00029986"/>
    </source>
</evidence>
<dbReference type="GO" id="GO:0043022">
    <property type="term" value="F:ribosome binding"/>
    <property type="evidence" value="ECO:0007669"/>
    <property type="project" value="TreeGrafter"/>
</dbReference>
<comment type="function">
    <text evidence="10 12">Involved in protein export. Acts as a chaperone by maintaining the newly synthesized protein in an open conformation. Functions as a peptidyl-prolyl cis-trans isomerase.</text>
</comment>
<dbReference type="GO" id="GO:0051301">
    <property type="term" value="P:cell division"/>
    <property type="evidence" value="ECO:0007669"/>
    <property type="project" value="UniProtKB-KW"/>
</dbReference>
<evidence type="ECO:0000256" key="14">
    <source>
        <dbReference type="RuleBase" id="RU003914"/>
    </source>
</evidence>
<dbReference type="OrthoDB" id="9767721at2"/>
<evidence type="ECO:0000313" key="16">
    <source>
        <dbReference type="EMBL" id="KMW57984.1"/>
    </source>
</evidence>
<keyword evidence="7 12" id="KW-0143">Chaperone</keyword>
<dbReference type="InterPro" id="IPR037041">
    <property type="entry name" value="Trigger_fac_C_sf"/>
</dbReference>
<keyword evidence="17" id="KW-1185">Reference proteome</keyword>
<evidence type="ECO:0000256" key="12">
    <source>
        <dbReference type="HAMAP-Rule" id="MF_00303"/>
    </source>
</evidence>
<dbReference type="Proteomes" id="UP000037178">
    <property type="component" value="Unassembled WGS sequence"/>
</dbReference>
<dbReference type="PANTHER" id="PTHR30560">
    <property type="entry name" value="TRIGGER FACTOR CHAPERONE AND PEPTIDYL-PROLYL CIS/TRANS ISOMERASE"/>
    <property type="match status" value="1"/>
</dbReference>
<keyword evidence="8 12" id="KW-0413">Isomerase</keyword>
<name>A0A0J9E897_9RHOB</name>
<evidence type="ECO:0000256" key="6">
    <source>
        <dbReference type="ARBA" id="ARBA00023110"/>
    </source>
</evidence>
<dbReference type="GO" id="GO:0044183">
    <property type="term" value="F:protein folding chaperone"/>
    <property type="evidence" value="ECO:0007669"/>
    <property type="project" value="TreeGrafter"/>
</dbReference>
<dbReference type="EMBL" id="LFTY01000002">
    <property type="protein sequence ID" value="KMW57984.1"/>
    <property type="molecule type" value="Genomic_DNA"/>
</dbReference>
<dbReference type="InterPro" id="IPR005215">
    <property type="entry name" value="Trig_fac"/>
</dbReference>
<organism evidence="16 17">
    <name type="scientific">Candidatus Rhodobacter oscarellae</name>
    <dbReference type="NCBI Taxonomy" id="1675527"/>
    <lineage>
        <taxon>Bacteria</taxon>
        <taxon>Pseudomonadati</taxon>
        <taxon>Pseudomonadota</taxon>
        <taxon>Alphaproteobacteria</taxon>
        <taxon>Rhodobacterales</taxon>
        <taxon>Rhodobacter group</taxon>
        <taxon>Rhodobacter</taxon>
    </lineage>
</organism>
<dbReference type="HAMAP" id="MF_00303">
    <property type="entry name" value="Trigger_factor_Tig"/>
    <property type="match status" value="1"/>
</dbReference>
<dbReference type="GO" id="GO:0015031">
    <property type="term" value="P:protein transport"/>
    <property type="evidence" value="ECO:0007669"/>
    <property type="project" value="UniProtKB-UniRule"/>
</dbReference>
<dbReference type="GO" id="GO:0003755">
    <property type="term" value="F:peptidyl-prolyl cis-trans isomerase activity"/>
    <property type="evidence" value="ECO:0007669"/>
    <property type="project" value="UniProtKB-UniRule"/>
</dbReference>
<dbReference type="SUPFAM" id="SSF109998">
    <property type="entry name" value="Triger factor/SurA peptide-binding domain-like"/>
    <property type="match status" value="1"/>
</dbReference>
<comment type="catalytic activity">
    <reaction evidence="1 12 13">
        <text>[protein]-peptidylproline (omega=180) = [protein]-peptidylproline (omega=0)</text>
        <dbReference type="Rhea" id="RHEA:16237"/>
        <dbReference type="Rhea" id="RHEA-COMP:10747"/>
        <dbReference type="Rhea" id="RHEA-COMP:10748"/>
        <dbReference type="ChEBI" id="CHEBI:83833"/>
        <dbReference type="ChEBI" id="CHEBI:83834"/>
        <dbReference type="EC" id="5.2.1.8"/>
    </reaction>
</comment>
<dbReference type="InterPro" id="IPR008881">
    <property type="entry name" value="Trigger_fac_ribosome-bd_bac"/>
</dbReference>
<protein>
    <recommendedName>
        <fullName evidence="4 12">Trigger factor</fullName>
        <shortName evidence="12">TF</shortName>
        <ecNumber evidence="3 12">5.2.1.8</ecNumber>
    </recommendedName>
    <alternativeName>
        <fullName evidence="11 12">PPIase</fullName>
    </alternativeName>
</protein>
<dbReference type="Pfam" id="PF00254">
    <property type="entry name" value="FKBP_C"/>
    <property type="match status" value="1"/>
</dbReference>
<evidence type="ECO:0000256" key="8">
    <source>
        <dbReference type="ARBA" id="ARBA00023235"/>
    </source>
</evidence>
<dbReference type="FunFam" id="3.10.50.40:FF:000001">
    <property type="entry name" value="Trigger factor"/>
    <property type="match status" value="1"/>
</dbReference>
<feature type="domain" description="PPIase FKBP-type" evidence="15">
    <location>
        <begin position="165"/>
        <end position="250"/>
    </location>
</feature>
<evidence type="ECO:0000256" key="13">
    <source>
        <dbReference type="PROSITE-ProRule" id="PRU00277"/>
    </source>
</evidence>
<comment type="similarity">
    <text evidence="2 12 14">Belongs to the FKBP-type PPIase family. Tig subfamily.</text>
</comment>
<dbReference type="GO" id="GO:0043335">
    <property type="term" value="P:protein unfolding"/>
    <property type="evidence" value="ECO:0007669"/>
    <property type="project" value="TreeGrafter"/>
</dbReference>
<dbReference type="InterPro" id="IPR027304">
    <property type="entry name" value="Trigger_fact/SurA_dom_sf"/>
</dbReference>
<evidence type="ECO:0000256" key="10">
    <source>
        <dbReference type="ARBA" id="ARBA00024849"/>
    </source>
</evidence>
<evidence type="ECO:0000256" key="9">
    <source>
        <dbReference type="ARBA" id="ARBA00023306"/>
    </source>
</evidence>
<dbReference type="AlphaFoldDB" id="A0A0J9E897"/>
<dbReference type="InterPro" id="IPR001179">
    <property type="entry name" value="PPIase_FKBP_dom"/>
</dbReference>
<evidence type="ECO:0000256" key="7">
    <source>
        <dbReference type="ARBA" id="ARBA00023186"/>
    </source>
</evidence>
<reference evidence="16 17" key="1">
    <citation type="submission" date="2015-06" db="EMBL/GenBank/DDBJ databases">
        <title>Draft genome sequence of an Alphaproteobacteria species associated to the Mediterranean sponge Oscarella lobularis.</title>
        <authorList>
            <person name="Jourda C."/>
            <person name="Santini S."/>
            <person name="Claverie J.-M."/>
        </authorList>
    </citation>
    <scope>NUCLEOTIDE SEQUENCE [LARGE SCALE GENOMIC DNA]</scope>
    <source>
        <strain evidence="16">IGS</strain>
    </source>
</reference>
<dbReference type="Gene3D" id="3.30.70.1050">
    <property type="entry name" value="Trigger factor ribosome-binding domain"/>
    <property type="match status" value="1"/>
</dbReference>
<gene>
    <name evidence="12" type="primary">tig</name>
    <name evidence="16" type="ORF">AIOL_002952</name>
</gene>
<evidence type="ECO:0000259" key="15">
    <source>
        <dbReference type="PROSITE" id="PS50059"/>
    </source>
</evidence>
<keyword evidence="5 12" id="KW-0132">Cell division</keyword>
<dbReference type="InterPro" id="IPR046357">
    <property type="entry name" value="PPIase_dom_sf"/>
</dbReference>
<keyword evidence="6 12" id="KW-0697">Rotamase</keyword>
<dbReference type="PATRIC" id="fig|1675527.3.peg.3090"/>
<dbReference type="RefSeq" id="WP_049643643.1">
    <property type="nucleotide sequence ID" value="NZ_LFTY01000002.1"/>
</dbReference>
<accession>A0A0J9E897</accession>
<comment type="domain">
    <text evidence="12">Consists of 3 domains; the N-terminus binds the ribosome, the middle domain has PPIase activity, while the C-terminus has intrinsic chaperone activity on its own.</text>
</comment>
<dbReference type="PIRSF" id="PIRSF003095">
    <property type="entry name" value="Trigger_factor"/>
    <property type="match status" value="1"/>
</dbReference>
<dbReference type="PROSITE" id="PS50059">
    <property type="entry name" value="FKBP_PPIASE"/>
    <property type="match status" value="1"/>
</dbReference>
<evidence type="ECO:0000313" key="17">
    <source>
        <dbReference type="Proteomes" id="UP000037178"/>
    </source>
</evidence>
<dbReference type="PANTHER" id="PTHR30560:SF3">
    <property type="entry name" value="TRIGGER FACTOR-LIKE PROTEIN TIG, CHLOROPLASTIC"/>
    <property type="match status" value="1"/>
</dbReference>
<evidence type="ECO:0000256" key="1">
    <source>
        <dbReference type="ARBA" id="ARBA00000971"/>
    </source>
</evidence>
<dbReference type="Gene3D" id="3.10.50.40">
    <property type="match status" value="1"/>
</dbReference>
<keyword evidence="12" id="KW-0963">Cytoplasm</keyword>
<comment type="subcellular location">
    <subcellularLocation>
        <location evidence="12">Cytoplasm</location>
    </subcellularLocation>
    <text evidence="12">About half TF is bound to the ribosome near the polypeptide exit tunnel while the other half is free in the cytoplasm.</text>
</comment>